<keyword evidence="2" id="KW-0808">Transferase</keyword>
<sequence>MHVRMFNPPTIAHAVNLAKLHEASKNTPLKPYRYSGNYPKSNSILSKPTTPPHSLPSSSLNTPPSPQKANPKPHHFRRSANEMEERRSKGLCMYCDEPFTPGHQLKHRRTELMVMEFDDDEPVLEELTHAVTQDIPESSTVVSHNIDTPQLSVQALSGMPNYQTMRISALHNKKLLQILIDSGSTHNFLDLEMAKKLGCKLEPISPIQITAGGGHTLEAPFICKSFKWVMQQTQFQADVIVLPLVCCDLILGIQWLKTLGPIVWDFEKLQMEFSQQGRKFVLRGAKTSSLKVVNNKSFSQVVKTGVDMCFLSLAENEAHLFMPTCNLFDAADPALPFPSLLDHLLQQFDDIFSEPSTLPPPRPGFDHKIPIKEGTDAFNLRPYRYSTVQKNIIDKLVEEMFTQGIIQHSNSPYSSPTVLVRKKDGSWRLCVDFRRLNSCTIKDRFPIPLIEDLMDELGGASIFSKLDMRSGYHQLRMAIGEEHKTAFKTHSGHFEYLVMPFGLTNAPASFQAFMNHIFKPFLRKFVIIFFDDILIYSSSMDQHLSHLTQVFLTIREHHLFLNKAKCQFASNKVEYLGHFLSAQGVSTDPAKISAVKDWPLPKNLKQLRGFLGLAGYYRRFVKDFGTISQPLTDLLKKDNFHWNALAKQAFSNLKQSLVTAPVLQLPDFTKKFTVETDASGKGIGAVLMQNKHPIAYISKSLGPRQQAMSVYERELLAIIYAVQKWGAYLSHAPFIIKTDQKSIKHILEQKLNTPFQQAWVSKLMGFEFEIQYKEGNTNLAADALSRKEGAELLMMALDVASDDLMTKIRNSWSSDPTLAKIVTDLQSNPSSHPKFTWIRNELRRKGKLVVGSDVALKNTILDWLHSSSAGGHSGRDSTSARIKSIFFWKGMMKDIQNFIRNCSICQTCKYDQAASPGSLQPLPIPSLIWVDISMDFIEGLPMSAGKQVIFVVVDRLSKYAHFMSLAHPYTAADVAQLFLDNVFKLHGMPNTITSDRDPIFLSQFWNDFFTLQGVALNKSTAYHPQSDGQTEIVNKGLETYLRCMCSEKPQTWSKWLSLAEWWYNTNFHSAIHSTPFEIVYGQPPPVHLPYLPGESPVPAVDRTLGAREEAIKVLKFHLLRAQNRMLQATLRRSNRCFKINDFVFLKLQPYRQMSLKKHKAHKLLPKYYGPFKIIDKVGQVAYKLELPQDAAIHNVFHVSQLKKCHNPSANTTPLIPTFITDIPTRIPELILDRKMVKRGSQAATKVLVQWK</sequence>
<dbReference type="SUPFAM" id="SSF53098">
    <property type="entry name" value="Ribonuclease H-like"/>
    <property type="match status" value="1"/>
</dbReference>
<dbReference type="InterPro" id="IPR056924">
    <property type="entry name" value="SH3_Tf2-1"/>
</dbReference>
<dbReference type="InterPro" id="IPR036397">
    <property type="entry name" value="RNaseH_sf"/>
</dbReference>
<evidence type="ECO:0000256" key="15">
    <source>
        <dbReference type="ARBA" id="ARBA00023268"/>
    </source>
</evidence>
<dbReference type="Gene3D" id="2.40.70.10">
    <property type="entry name" value="Acid Proteases"/>
    <property type="match status" value="1"/>
</dbReference>
<dbReference type="Gene3D" id="1.10.340.70">
    <property type="match status" value="1"/>
</dbReference>
<evidence type="ECO:0000256" key="5">
    <source>
        <dbReference type="ARBA" id="ARBA00022723"/>
    </source>
</evidence>
<dbReference type="Pfam" id="PF00078">
    <property type="entry name" value="RVT_1"/>
    <property type="match status" value="1"/>
</dbReference>
<reference evidence="19 20" key="2">
    <citation type="journal article" date="2017" name="Front. Plant Sci.">
        <title>Gene Classification and Mining of Molecular Markers Useful in Red Clover (Trifolium pratense) Breeding.</title>
        <authorList>
            <person name="Istvanek J."/>
            <person name="Dluhosova J."/>
            <person name="Dluhos P."/>
            <person name="Patkova L."/>
            <person name="Nedelnik J."/>
            <person name="Repkova J."/>
        </authorList>
    </citation>
    <scope>NUCLEOTIDE SEQUENCE [LARGE SCALE GENOMIC DNA]</scope>
    <source>
        <strain evidence="20">cv. Tatra</strain>
        <tissue evidence="19">Young leaves</tissue>
    </source>
</reference>
<dbReference type="GO" id="GO:0003887">
    <property type="term" value="F:DNA-directed DNA polymerase activity"/>
    <property type="evidence" value="ECO:0007669"/>
    <property type="project" value="UniProtKB-KW"/>
</dbReference>
<dbReference type="CDD" id="cd00303">
    <property type="entry name" value="retropepsin_like"/>
    <property type="match status" value="1"/>
</dbReference>
<dbReference type="GO" id="GO:0004190">
    <property type="term" value="F:aspartic-type endopeptidase activity"/>
    <property type="evidence" value="ECO:0007669"/>
    <property type="project" value="UniProtKB-KW"/>
</dbReference>
<dbReference type="PANTHER" id="PTHR37984:SF5">
    <property type="entry name" value="PROTEIN NYNRIN-LIKE"/>
    <property type="match status" value="1"/>
</dbReference>
<dbReference type="PROSITE" id="PS50994">
    <property type="entry name" value="INTEGRASE"/>
    <property type="match status" value="1"/>
</dbReference>
<keyword evidence="3" id="KW-0548">Nucleotidyltransferase</keyword>
<dbReference type="PROSITE" id="PS50878">
    <property type="entry name" value="RT_POL"/>
    <property type="match status" value="1"/>
</dbReference>
<organism evidence="19 20">
    <name type="scientific">Trifolium pratense</name>
    <name type="common">Red clover</name>
    <dbReference type="NCBI Taxonomy" id="57577"/>
    <lineage>
        <taxon>Eukaryota</taxon>
        <taxon>Viridiplantae</taxon>
        <taxon>Streptophyta</taxon>
        <taxon>Embryophyta</taxon>
        <taxon>Tracheophyta</taxon>
        <taxon>Spermatophyta</taxon>
        <taxon>Magnoliopsida</taxon>
        <taxon>eudicotyledons</taxon>
        <taxon>Gunneridae</taxon>
        <taxon>Pentapetalae</taxon>
        <taxon>rosids</taxon>
        <taxon>fabids</taxon>
        <taxon>Fabales</taxon>
        <taxon>Fabaceae</taxon>
        <taxon>Papilionoideae</taxon>
        <taxon>50 kb inversion clade</taxon>
        <taxon>NPAAA clade</taxon>
        <taxon>Hologalegina</taxon>
        <taxon>IRL clade</taxon>
        <taxon>Trifolieae</taxon>
        <taxon>Trifolium</taxon>
    </lineage>
</organism>
<dbReference type="Pfam" id="PF17919">
    <property type="entry name" value="RT_RNaseH_2"/>
    <property type="match status" value="1"/>
</dbReference>
<evidence type="ECO:0000256" key="14">
    <source>
        <dbReference type="ARBA" id="ARBA00023172"/>
    </source>
</evidence>
<accession>A0A2K3PQM5</accession>
<dbReference type="InterPro" id="IPR012337">
    <property type="entry name" value="RNaseH-like_sf"/>
</dbReference>
<evidence type="ECO:0000256" key="7">
    <source>
        <dbReference type="ARBA" id="ARBA00022759"/>
    </source>
</evidence>
<evidence type="ECO:0000256" key="1">
    <source>
        <dbReference type="ARBA" id="ARBA00022670"/>
    </source>
</evidence>
<keyword evidence="8" id="KW-0378">Hydrolase</keyword>
<dbReference type="Gene3D" id="3.30.70.270">
    <property type="match status" value="2"/>
</dbReference>
<dbReference type="InterPro" id="IPR041577">
    <property type="entry name" value="RT_RNaseH_2"/>
</dbReference>
<evidence type="ECO:0000256" key="4">
    <source>
        <dbReference type="ARBA" id="ARBA00022722"/>
    </source>
</evidence>
<keyword evidence="12" id="KW-0239">DNA-directed DNA polymerase</keyword>
<dbReference type="InterPro" id="IPR000477">
    <property type="entry name" value="RT_dom"/>
</dbReference>
<dbReference type="GO" id="GO:0015074">
    <property type="term" value="P:DNA integration"/>
    <property type="evidence" value="ECO:0007669"/>
    <property type="project" value="UniProtKB-KW"/>
</dbReference>
<keyword evidence="11" id="KW-0695">RNA-directed DNA polymerase</keyword>
<evidence type="ECO:0000256" key="6">
    <source>
        <dbReference type="ARBA" id="ARBA00022750"/>
    </source>
</evidence>
<proteinExistence type="predicted"/>
<dbReference type="InterPro" id="IPR050951">
    <property type="entry name" value="Retrovirus_Pol_polyprotein"/>
</dbReference>
<keyword evidence="13" id="KW-0238">DNA-binding</keyword>
<dbReference type="GO" id="GO:0006310">
    <property type="term" value="P:DNA recombination"/>
    <property type="evidence" value="ECO:0007669"/>
    <property type="project" value="UniProtKB-KW"/>
</dbReference>
<feature type="region of interest" description="Disordered" evidence="16">
    <location>
        <begin position="27"/>
        <end position="83"/>
    </location>
</feature>
<evidence type="ECO:0000256" key="10">
    <source>
        <dbReference type="ARBA" id="ARBA00022908"/>
    </source>
</evidence>
<dbReference type="GO" id="GO:0003964">
    <property type="term" value="F:RNA-directed DNA polymerase activity"/>
    <property type="evidence" value="ECO:0007669"/>
    <property type="project" value="UniProtKB-KW"/>
</dbReference>
<dbReference type="Proteomes" id="UP000236291">
    <property type="component" value="Unassembled WGS sequence"/>
</dbReference>
<keyword evidence="10" id="KW-0229">DNA integration</keyword>
<keyword evidence="6" id="KW-0064">Aspartyl protease</keyword>
<gene>
    <name evidence="19" type="ORF">L195_g014330</name>
</gene>
<reference evidence="19 20" key="1">
    <citation type="journal article" date="2014" name="Am. J. Bot.">
        <title>Genome assembly and annotation for red clover (Trifolium pratense; Fabaceae).</title>
        <authorList>
            <person name="Istvanek J."/>
            <person name="Jaros M."/>
            <person name="Krenek A."/>
            <person name="Repkova J."/>
        </authorList>
    </citation>
    <scope>NUCLEOTIDE SEQUENCE [LARGE SCALE GENOMIC DNA]</scope>
    <source>
        <strain evidence="20">cv. Tatra</strain>
        <tissue evidence="19">Young leaves</tissue>
    </source>
</reference>
<evidence type="ECO:0000256" key="2">
    <source>
        <dbReference type="ARBA" id="ARBA00022679"/>
    </source>
</evidence>
<comment type="caution">
    <text evidence="19">The sequence shown here is derived from an EMBL/GenBank/DDBJ whole genome shotgun (WGS) entry which is preliminary data.</text>
</comment>
<dbReference type="SUPFAM" id="SSF56672">
    <property type="entry name" value="DNA/RNA polymerases"/>
    <property type="match status" value="1"/>
</dbReference>
<dbReference type="CDD" id="cd01647">
    <property type="entry name" value="RT_LTR"/>
    <property type="match status" value="1"/>
</dbReference>
<dbReference type="Gene3D" id="3.10.10.10">
    <property type="entry name" value="HIV Type 1 Reverse Transcriptase, subunit A, domain 1"/>
    <property type="match status" value="1"/>
</dbReference>
<evidence type="ECO:0000256" key="8">
    <source>
        <dbReference type="ARBA" id="ARBA00022801"/>
    </source>
</evidence>
<dbReference type="InterPro" id="IPR001584">
    <property type="entry name" value="Integrase_cat-core"/>
</dbReference>
<keyword evidence="4" id="KW-0540">Nuclease</keyword>
<dbReference type="CDD" id="cd09274">
    <property type="entry name" value="RNase_HI_RT_Ty3"/>
    <property type="match status" value="1"/>
</dbReference>
<dbReference type="GO" id="GO:0003677">
    <property type="term" value="F:DNA binding"/>
    <property type="evidence" value="ECO:0007669"/>
    <property type="project" value="UniProtKB-KW"/>
</dbReference>
<evidence type="ECO:0000256" key="16">
    <source>
        <dbReference type="SAM" id="MobiDB-lite"/>
    </source>
</evidence>
<dbReference type="GO" id="GO:0004519">
    <property type="term" value="F:endonuclease activity"/>
    <property type="evidence" value="ECO:0007669"/>
    <property type="project" value="UniProtKB-KW"/>
</dbReference>
<keyword evidence="9" id="KW-0460">Magnesium</keyword>
<dbReference type="GO" id="GO:0006508">
    <property type="term" value="P:proteolysis"/>
    <property type="evidence" value="ECO:0007669"/>
    <property type="project" value="UniProtKB-KW"/>
</dbReference>
<keyword evidence="14" id="KW-0233">DNA recombination</keyword>
<dbReference type="Pfam" id="PF08284">
    <property type="entry name" value="RVP_2"/>
    <property type="match status" value="1"/>
</dbReference>
<dbReference type="FunFam" id="3.30.70.270:FF:000020">
    <property type="entry name" value="Transposon Tf2-6 polyprotein-like Protein"/>
    <property type="match status" value="1"/>
</dbReference>
<keyword evidence="1" id="KW-0645">Protease</keyword>
<evidence type="ECO:0000259" key="17">
    <source>
        <dbReference type="PROSITE" id="PS50878"/>
    </source>
</evidence>
<dbReference type="SUPFAM" id="SSF50630">
    <property type="entry name" value="Acid proteases"/>
    <property type="match status" value="1"/>
</dbReference>
<evidence type="ECO:0000313" key="20">
    <source>
        <dbReference type="Proteomes" id="UP000236291"/>
    </source>
</evidence>
<dbReference type="PANTHER" id="PTHR37984">
    <property type="entry name" value="PROTEIN CBG26694"/>
    <property type="match status" value="1"/>
</dbReference>
<keyword evidence="7" id="KW-0255">Endonuclease</keyword>
<dbReference type="Pfam" id="PF24626">
    <property type="entry name" value="SH3_Tf2-1"/>
    <property type="match status" value="1"/>
</dbReference>
<dbReference type="EMBL" id="ASHM01009487">
    <property type="protein sequence ID" value="PNY17582.1"/>
    <property type="molecule type" value="Genomic_DNA"/>
</dbReference>
<name>A0A2K3PQM5_TRIPR</name>
<dbReference type="InterPro" id="IPR021109">
    <property type="entry name" value="Peptidase_aspartic_dom_sf"/>
</dbReference>
<feature type="non-terminal residue" evidence="19">
    <location>
        <position position="1251"/>
    </location>
</feature>
<dbReference type="InterPro" id="IPR041588">
    <property type="entry name" value="Integrase_H2C2"/>
</dbReference>
<feature type="domain" description="Integrase catalytic" evidence="18">
    <location>
        <begin position="919"/>
        <end position="1083"/>
    </location>
</feature>
<dbReference type="AlphaFoldDB" id="A0A2K3PQM5"/>
<evidence type="ECO:0000256" key="11">
    <source>
        <dbReference type="ARBA" id="ARBA00022918"/>
    </source>
</evidence>
<evidence type="ECO:0000256" key="13">
    <source>
        <dbReference type="ARBA" id="ARBA00023125"/>
    </source>
</evidence>
<dbReference type="FunFam" id="3.10.20.370:FF:000001">
    <property type="entry name" value="Retrovirus-related Pol polyprotein from transposon 17.6-like protein"/>
    <property type="match status" value="1"/>
</dbReference>
<dbReference type="InterPro" id="IPR043502">
    <property type="entry name" value="DNA/RNA_pol_sf"/>
</dbReference>
<dbReference type="Gene3D" id="3.30.420.10">
    <property type="entry name" value="Ribonuclease H-like superfamily/Ribonuclease H"/>
    <property type="match status" value="1"/>
</dbReference>
<protein>
    <submittedName>
        <fullName evidence="19">Ty3/gypsy retrotransposon protein</fullName>
    </submittedName>
</protein>
<evidence type="ECO:0000256" key="12">
    <source>
        <dbReference type="ARBA" id="ARBA00022932"/>
    </source>
</evidence>
<keyword evidence="5" id="KW-0479">Metal-binding</keyword>
<keyword evidence="15" id="KW-0511">Multifunctional enzyme</keyword>
<evidence type="ECO:0000256" key="3">
    <source>
        <dbReference type="ARBA" id="ARBA00022695"/>
    </source>
</evidence>
<evidence type="ECO:0000259" key="18">
    <source>
        <dbReference type="PROSITE" id="PS50994"/>
    </source>
</evidence>
<dbReference type="GO" id="GO:0046872">
    <property type="term" value="F:metal ion binding"/>
    <property type="evidence" value="ECO:0007669"/>
    <property type="project" value="UniProtKB-KW"/>
</dbReference>
<feature type="domain" description="Reverse transcriptase" evidence="17">
    <location>
        <begin position="401"/>
        <end position="580"/>
    </location>
</feature>
<evidence type="ECO:0000256" key="9">
    <source>
        <dbReference type="ARBA" id="ARBA00022842"/>
    </source>
</evidence>
<dbReference type="Pfam" id="PF17921">
    <property type="entry name" value="Integrase_H2C2"/>
    <property type="match status" value="1"/>
</dbReference>
<evidence type="ECO:0000313" key="19">
    <source>
        <dbReference type="EMBL" id="PNY17582.1"/>
    </source>
</evidence>
<dbReference type="InterPro" id="IPR043128">
    <property type="entry name" value="Rev_trsase/Diguanyl_cyclase"/>
</dbReference>